<protein>
    <submittedName>
        <fullName evidence="5">Glutathione S-transferase N-terminal domain-containing protein</fullName>
    </submittedName>
</protein>
<dbReference type="PROSITE" id="PS50404">
    <property type="entry name" value="GST_NTER"/>
    <property type="match status" value="1"/>
</dbReference>
<dbReference type="Pfam" id="PF02798">
    <property type="entry name" value="GST_N"/>
    <property type="match status" value="1"/>
</dbReference>
<dbReference type="SFLD" id="SFLDG01151">
    <property type="entry name" value="Main.2:_Nu-like"/>
    <property type="match status" value="1"/>
</dbReference>
<feature type="domain" description="GST C-terminal" evidence="4">
    <location>
        <begin position="91"/>
        <end position="212"/>
    </location>
</feature>
<proteinExistence type="inferred from homology"/>
<dbReference type="Pfam" id="PF00043">
    <property type="entry name" value="GST_C"/>
    <property type="match status" value="1"/>
</dbReference>
<feature type="domain" description="GST N-terminal" evidence="3">
    <location>
        <begin position="5"/>
        <end position="88"/>
    </location>
</feature>
<evidence type="ECO:0000313" key="5">
    <source>
        <dbReference type="EMBL" id="MCF7541646.1"/>
    </source>
</evidence>
<feature type="compositionally biased region" description="Basic and acidic residues" evidence="2">
    <location>
        <begin position="208"/>
        <end position="221"/>
    </location>
</feature>
<dbReference type="SFLD" id="SFLDS00019">
    <property type="entry name" value="Glutathione_Transferase_(cytos"/>
    <property type="match status" value="1"/>
</dbReference>
<accession>A0ABS9I2P9</accession>
<dbReference type="SFLD" id="SFLDG00358">
    <property type="entry name" value="Main_(cytGST)"/>
    <property type="match status" value="1"/>
</dbReference>
<dbReference type="RefSeq" id="WP_237250859.1">
    <property type="nucleotide sequence ID" value="NZ_JAKJXE010000010.1"/>
</dbReference>
<dbReference type="CDD" id="cd03048">
    <property type="entry name" value="GST_N_Ure2p_like"/>
    <property type="match status" value="1"/>
</dbReference>
<evidence type="ECO:0000259" key="4">
    <source>
        <dbReference type="PROSITE" id="PS50405"/>
    </source>
</evidence>
<evidence type="ECO:0000256" key="1">
    <source>
        <dbReference type="RuleBase" id="RU003494"/>
    </source>
</evidence>
<dbReference type="InterPro" id="IPR004045">
    <property type="entry name" value="Glutathione_S-Trfase_N"/>
</dbReference>
<dbReference type="Gene3D" id="3.40.30.10">
    <property type="entry name" value="Glutaredoxin"/>
    <property type="match status" value="1"/>
</dbReference>
<keyword evidence="6" id="KW-1185">Reference proteome</keyword>
<comment type="similarity">
    <text evidence="1">Belongs to the GST superfamily.</text>
</comment>
<dbReference type="InterPro" id="IPR036282">
    <property type="entry name" value="Glutathione-S-Trfase_C_sf"/>
</dbReference>
<evidence type="ECO:0000256" key="2">
    <source>
        <dbReference type="SAM" id="MobiDB-lite"/>
    </source>
</evidence>
<gene>
    <name evidence="5" type="ORF">L4G47_05345</name>
</gene>
<feature type="region of interest" description="Disordered" evidence="2">
    <location>
        <begin position="208"/>
        <end position="228"/>
    </location>
</feature>
<dbReference type="PANTHER" id="PTHR44051">
    <property type="entry name" value="GLUTATHIONE S-TRANSFERASE-RELATED"/>
    <property type="match status" value="1"/>
</dbReference>
<reference evidence="5" key="1">
    <citation type="submission" date="2022-01" db="EMBL/GenBank/DDBJ databases">
        <title>Pseudomonas sp. nov. isolated from Antarctic regolith.</title>
        <authorList>
            <person name="Novakova D."/>
            <person name="Sedlar K."/>
        </authorList>
    </citation>
    <scope>NUCLEOTIDE SEQUENCE</scope>
    <source>
        <strain evidence="5">P2647</strain>
    </source>
</reference>
<dbReference type="InterPro" id="IPR036249">
    <property type="entry name" value="Thioredoxin-like_sf"/>
</dbReference>
<dbReference type="InterPro" id="IPR010987">
    <property type="entry name" value="Glutathione-S-Trfase_C-like"/>
</dbReference>
<evidence type="ECO:0000313" key="6">
    <source>
        <dbReference type="Proteomes" id="UP001162905"/>
    </source>
</evidence>
<name>A0ABS9I2P9_9PSED</name>
<evidence type="ECO:0000259" key="3">
    <source>
        <dbReference type="PROSITE" id="PS50404"/>
    </source>
</evidence>
<dbReference type="PROSITE" id="PS50405">
    <property type="entry name" value="GST_CTER"/>
    <property type="match status" value="1"/>
</dbReference>
<dbReference type="InterPro" id="IPR004046">
    <property type="entry name" value="GST_C"/>
</dbReference>
<sequence>MTKDPSAVDYYYWPTANGQKVAIFLEESGRPYTIHPINITKGEQFTAEYTRISPDQRIPALVDSEAGVSVFESGAILLYLAQRRRQFLPQEVKGAAEVLQWLFWQAASLGPILGQTVFFLHYALERSPLAEARFSKETERLYRVLEKQLSERPYVAGEYSIADMAIYPWVFIHGKQGITLSDYPHIVAWMNKVGERPAVIRAYEKGEDIRPSSQAEEERRKLNGLPPL</sequence>
<dbReference type="SUPFAM" id="SSF52833">
    <property type="entry name" value="Thioredoxin-like"/>
    <property type="match status" value="1"/>
</dbReference>
<dbReference type="Proteomes" id="UP001162905">
    <property type="component" value="Unassembled WGS sequence"/>
</dbReference>
<dbReference type="PANTHER" id="PTHR44051:SF19">
    <property type="entry name" value="DISULFIDE-BOND OXIDOREDUCTASE YFCG"/>
    <property type="match status" value="1"/>
</dbReference>
<dbReference type="SUPFAM" id="SSF47616">
    <property type="entry name" value="GST C-terminal domain-like"/>
    <property type="match status" value="1"/>
</dbReference>
<comment type="caution">
    <text evidence="5">The sequence shown here is derived from an EMBL/GenBank/DDBJ whole genome shotgun (WGS) entry which is preliminary data.</text>
</comment>
<dbReference type="InterPro" id="IPR040079">
    <property type="entry name" value="Glutathione_S-Trfase"/>
</dbReference>
<organism evidence="5 6">
    <name type="scientific">Pseudomonas petrae</name>
    <dbReference type="NCBI Taxonomy" id="2912190"/>
    <lineage>
        <taxon>Bacteria</taxon>
        <taxon>Pseudomonadati</taxon>
        <taxon>Pseudomonadota</taxon>
        <taxon>Gammaproteobacteria</taxon>
        <taxon>Pseudomonadales</taxon>
        <taxon>Pseudomonadaceae</taxon>
        <taxon>Pseudomonas</taxon>
    </lineage>
</organism>
<dbReference type="Gene3D" id="1.20.1050.10">
    <property type="match status" value="1"/>
</dbReference>
<dbReference type="EMBL" id="JAKJXH010000004">
    <property type="protein sequence ID" value="MCF7541646.1"/>
    <property type="molecule type" value="Genomic_DNA"/>
</dbReference>